<organism evidence="1 2">
    <name type="scientific">Paraglomus occultum</name>
    <dbReference type="NCBI Taxonomy" id="144539"/>
    <lineage>
        <taxon>Eukaryota</taxon>
        <taxon>Fungi</taxon>
        <taxon>Fungi incertae sedis</taxon>
        <taxon>Mucoromycota</taxon>
        <taxon>Glomeromycotina</taxon>
        <taxon>Glomeromycetes</taxon>
        <taxon>Paraglomerales</taxon>
        <taxon>Paraglomeraceae</taxon>
        <taxon>Paraglomus</taxon>
    </lineage>
</organism>
<evidence type="ECO:0000313" key="2">
    <source>
        <dbReference type="Proteomes" id="UP000789572"/>
    </source>
</evidence>
<dbReference type="EMBL" id="CAJVPJ010000046">
    <property type="protein sequence ID" value="CAG8465651.1"/>
    <property type="molecule type" value="Genomic_DNA"/>
</dbReference>
<comment type="caution">
    <text evidence="1">The sequence shown here is derived from an EMBL/GenBank/DDBJ whole genome shotgun (WGS) entry which is preliminary data.</text>
</comment>
<accession>A0A9N8Z1T1</accession>
<protein>
    <submittedName>
        <fullName evidence="1">11094_t:CDS:1</fullName>
    </submittedName>
</protein>
<name>A0A9N8Z1T1_9GLOM</name>
<reference evidence="1" key="1">
    <citation type="submission" date="2021-06" db="EMBL/GenBank/DDBJ databases">
        <authorList>
            <person name="Kallberg Y."/>
            <person name="Tangrot J."/>
            <person name="Rosling A."/>
        </authorList>
    </citation>
    <scope>NUCLEOTIDE SEQUENCE</scope>
    <source>
        <strain evidence="1">IA702</strain>
    </source>
</reference>
<proteinExistence type="predicted"/>
<keyword evidence="2" id="KW-1185">Reference proteome</keyword>
<dbReference type="Proteomes" id="UP000789572">
    <property type="component" value="Unassembled WGS sequence"/>
</dbReference>
<dbReference type="AlphaFoldDB" id="A0A9N8Z1T1"/>
<evidence type="ECO:0000313" key="1">
    <source>
        <dbReference type="EMBL" id="CAG8465651.1"/>
    </source>
</evidence>
<gene>
    <name evidence="1" type="ORF">POCULU_LOCUS784</name>
</gene>
<sequence>MNRNPSKFYPVKDFLTAHSYLVQFQEKEESGKSLTKAEQAKQERIYELRDKVFVNMQKELANYYEAVINGNYLYDDLAENGVHNTSEIMRLCELGEILIRDYRETDKKELAIGKHWLSLTPEQQEKLIRYWSYEKARIENNFLTTTEQLEKQSQEHLKDIESAKFHEERVVTVVVDIIVSHFHKNEIKENTGEEIKGIIPKLIEEVEKRAKAESEKKVLDTLHDDSEKGLKNWKKRVEKFENVNKKYYELLLKSGIKLEKSDHDDTPFEEWKRERKLK</sequence>